<dbReference type="AlphaFoldDB" id="A0AAV8XL41"/>
<dbReference type="InterPro" id="IPR001611">
    <property type="entry name" value="Leu-rich_rpt"/>
</dbReference>
<sequence length="196" mass="21726">MRSREANGETSNAVDPNSNSPSVKHLNLNGLCRSREEIAECYVEEIVLPGESIQSLSELQVLSLRSNGIQNFPNSVLQLTTLITLDLSDNSLLTLPPEVSQLRQLQELVLDQNLLSVLPATLWELRFLQVLKVASNRLALPPDKVADMRALVLTEPEEKQENSSNPNGLTTLNLRSNRLKGHIILGNYGASDIQRH</sequence>
<feature type="region of interest" description="Disordered" evidence="3">
    <location>
        <begin position="1"/>
        <end position="21"/>
    </location>
</feature>
<dbReference type="EMBL" id="JAPWTK010000499">
    <property type="protein sequence ID" value="KAJ8939232.1"/>
    <property type="molecule type" value="Genomic_DNA"/>
</dbReference>
<feature type="compositionally biased region" description="Polar residues" evidence="3">
    <location>
        <begin position="8"/>
        <end position="21"/>
    </location>
</feature>
<organism evidence="4 5">
    <name type="scientific">Aromia moschata</name>
    <dbReference type="NCBI Taxonomy" id="1265417"/>
    <lineage>
        <taxon>Eukaryota</taxon>
        <taxon>Metazoa</taxon>
        <taxon>Ecdysozoa</taxon>
        <taxon>Arthropoda</taxon>
        <taxon>Hexapoda</taxon>
        <taxon>Insecta</taxon>
        <taxon>Pterygota</taxon>
        <taxon>Neoptera</taxon>
        <taxon>Endopterygota</taxon>
        <taxon>Coleoptera</taxon>
        <taxon>Polyphaga</taxon>
        <taxon>Cucujiformia</taxon>
        <taxon>Chrysomeloidea</taxon>
        <taxon>Cerambycidae</taxon>
        <taxon>Cerambycinae</taxon>
        <taxon>Callichromatini</taxon>
        <taxon>Aromia</taxon>
    </lineage>
</organism>
<dbReference type="InterPro" id="IPR032675">
    <property type="entry name" value="LRR_dom_sf"/>
</dbReference>
<dbReference type="Proteomes" id="UP001162162">
    <property type="component" value="Unassembled WGS sequence"/>
</dbReference>
<dbReference type="Gene3D" id="3.80.10.10">
    <property type="entry name" value="Ribonuclease Inhibitor"/>
    <property type="match status" value="1"/>
</dbReference>
<reference evidence="4" key="1">
    <citation type="journal article" date="2023" name="Insect Mol. Biol.">
        <title>Genome sequencing provides insights into the evolution of gene families encoding plant cell wall-degrading enzymes in longhorned beetles.</title>
        <authorList>
            <person name="Shin N.R."/>
            <person name="Okamura Y."/>
            <person name="Kirsch R."/>
            <person name="Pauchet Y."/>
        </authorList>
    </citation>
    <scope>NUCLEOTIDE SEQUENCE</scope>
    <source>
        <strain evidence="4">AMC_N1</strain>
    </source>
</reference>
<evidence type="ECO:0000313" key="4">
    <source>
        <dbReference type="EMBL" id="KAJ8939232.1"/>
    </source>
</evidence>
<evidence type="ECO:0000256" key="3">
    <source>
        <dbReference type="SAM" id="MobiDB-lite"/>
    </source>
</evidence>
<dbReference type="InterPro" id="IPR050216">
    <property type="entry name" value="LRR_domain-containing"/>
</dbReference>
<dbReference type="GO" id="GO:0005737">
    <property type="term" value="C:cytoplasm"/>
    <property type="evidence" value="ECO:0007669"/>
    <property type="project" value="TreeGrafter"/>
</dbReference>
<name>A0AAV8XL41_9CUCU</name>
<dbReference type="SMART" id="SM00369">
    <property type="entry name" value="LRR_TYP"/>
    <property type="match status" value="3"/>
</dbReference>
<dbReference type="InterPro" id="IPR003591">
    <property type="entry name" value="Leu-rich_rpt_typical-subtyp"/>
</dbReference>
<gene>
    <name evidence="4" type="ORF">NQ318_015190</name>
</gene>
<evidence type="ECO:0008006" key="6">
    <source>
        <dbReference type="Google" id="ProtNLM"/>
    </source>
</evidence>
<keyword evidence="5" id="KW-1185">Reference proteome</keyword>
<keyword evidence="2" id="KW-0677">Repeat</keyword>
<dbReference type="SUPFAM" id="SSF52058">
    <property type="entry name" value="L domain-like"/>
    <property type="match status" value="1"/>
</dbReference>
<proteinExistence type="predicted"/>
<accession>A0AAV8XL41</accession>
<comment type="caution">
    <text evidence="4">The sequence shown here is derived from an EMBL/GenBank/DDBJ whole genome shotgun (WGS) entry which is preliminary data.</text>
</comment>
<protein>
    <recommendedName>
        <fullName evidence="6">Leucine-rich repeat-containing protein 40</fullName>
    </recommendedName>
</protein>
<evidence type="ECO:0000256" key="2">
    <source>
        <dbReference type="ARBA" id="ARBA00022737"/>
    </source>
</evidence>
<dbReference type="PANTHER" id="PTHR48051">
    <property type="match status" value="1"/>
</dbReference>
<keyword evidence="1" id="KW-0433">Leucine-rich repeat</keyword>
<evidence type="ECO:0000313" key="5">
    <source>
        <dbReference type="Proteomes" id="UP001162162"/>
    </source>
</evidence>
<evidence type="ECO:0000256" key="1">
    <source>
        <dbReference type="ARBA" id="ARBA00022614"/>
    </source>
</evidence>
<dbReference type="PANTHER" id="PTHR48051:SF1">
    <property type="entry name" value="RAS SUPPRESSOR PROTEIN 1"/>
    <property type="match status" value="1"/>
</dbReference>
<dbReference type="PROSITE" id="PS51450">
    <property type="entry name" value="LRR"/>
    <property type="match status" value="1"/>
</dbReference>
<dbReference type="Pfam" id="PF13855">
    <property type="entry name" value="LRR_8"/>
    <property type="match status" value="1"/>
</dbReference>